<proteinExistence type="predicted"/>
<feature type="region of interest" description="Disordered" evidence="1">
    <location>
        <begin position="15"/>
        <end position="37"/>
    </location>
</feature>
<evidence type="ECO:0000256" key="2">
    <source>
        <dbReference type="SAM" id="Phobius"/>
    </source>
</evidence>
<dbReference type="STRING" id="685588.A0A067THG0"/>
<dbReference type="Proteomes" id="UP000027222">
    <property type="component" value="Unassembled WGS sequence"/>
</dbReference>
<keyword evidence="2" id="KW-0812">Transmembrane</keyword>
<protein>
    <submittedName>
        <fullName evidence="3">Uncharacterized protein</fullName>
    </submittedName>
</protein>
<evidence type="ECO:0000313" key="3">
    <source>
        <dbReference type="EMBL" id="KDR82566.1"/>
    </source>
</evidence>
<name>A0A067THG0_GALM3</name>
<dbReference type="OrthoDB" id="5582002at2759"/>
<dbReference type="AlphaFoldDB" id="A0A067THG0"/>
<sequence length="331" mass="36501">MDHLTAARSASAGYNKGSFFPAAREEPLKGGRDEELNGEGDPWDVYADFNNAGPRYSSAFGAGQNQAAYTQIPPSSSLLQEEPDQGKVEMVTVPALGAEWGKEELHQVTKAGKRERKLETRKQFWKSWNRGERGLCGRYFTRKVLVWFLFGVCCAIGIVLAFTIPRVPSFAFNGGTPLVNATGSWAKAVPTIFAPAATNFSFPAFASLQADTNSNYLPLRFSHLRAQVFDLQTNRQVGSGDFSKFTLPAKAFPKILLPLNFTYIATNSSDQTYQNWHESCKNRGQFIDGKRPSLQFRLVLEMDIVGLPATHSTSTQVTDADCPVELPQNAS</sequence>
<gene>
    <name evidence="3" type="ORF">GALMADRAFT_58251</name>
</gene>
<evidence type="ECO:0000313" key="4">
    <source>
        <dbReference type="Proteomes" id="UP000027222"/>
    </source>
</evidence>
<keyword evidence="4" id="KW-1185">Reference proteome</keyword>
<feature type="transmembrane region" description="Helical" evidence="2">
    <location>
        <begin position="144"/>
        <end position="164"/>
    </location>
</feature>
<dbReference type="HOGENOM" id="CLU_053753_0_0_1"/>
<dbReference type="EMBL" id="KL142369">
    <property type="protein sequence ID" value="KDR82566.1"/>
    <property type="molecule type" value="Genomic_DNA"/>
</dbReference>
<keyword evidence="2" id="KW-1133">Transmembrane helix</keyword>
<feature type="compositionally biased region" description="Basic and acidic residues" evidence="1">
    <location>
        <begin position="23"/>
        <end position="35"/>
    </location>
</feature>
<organism evidence="3 4">
    <name type="scientific">Galerina marginata (strain CBS 339.88)</name>
    <dbReference type="NCBI Taxonomy" id="685588"/>
    <lineage>
        <taxon>Eukaryota</taxon>
        <taxon>Fungi</taxon>
        <taxon>Dikarya</taxon>
        <taxon>Basidiomycota</taxon>
        <taxon>Agaricomycotina</taxon>
        <taxon>Agaricomycetes</taxon>
        <taxon>Agaricomycetidae</taxon>
        <taxon>Agaricales</taxon>
        <taxon>Agaricineae</taxon>
        <taxon>Strophariaceae</taxon>
        <taxon>Galerina</taxon>
    </lineage>
</organism>
<evidence type="ECO:0000256" key="1">
    <source>
        <dbReference type="SAM" id="MobiDB-lite"/>
    </source>
</evidence>
<keyword evidence="2" id="KW-0472">Membrane</keyword>
<reference evidence="4" key="1">
    <citation type="journal article" date="2014" name="Proc. Natl. Acad. Sci. U.S.A.">
        <title>Extensive sampling of basidiomycete genomes demonstrates inadequacy of the white-rot/brown-rot paradigm for wood decay fungi.</title>
        <authorList>
            <person name="Riley R."/>
            <person name="Salamov A.A."/>
            <person name="Brown D.W."/>
            <person name="Nagy L.G."/>
            <person name="Floudas D."/>
            <person name="Held B.W."/>
            <person name="Levasseur A."/>
            <person name="Lombard V."/>
            <person name="Morin E."/>
            <person name="Otillar R."/>
            <person name="Lindquist E.A."/>
            <person name="Sun H."/>
            <person name="LaButti K.M."/>
            <person name="Schmutz J."/>
            <person name="Jabbour D."/>
            <person name="Luo H."/>
            <person name="Baker S.E."/>
            <person name="Pisabarro A.G."/>
            <person name="Walton J.D."/>
            <person name="Blanchette R.A."/>
            <person name="Henrissat B."/>
            <person name="Martin F."/>
            <person name="Cullen D."/>
            <person name="Hibbett D.S."/>
            <person name="Grigoriev I.V."/>
        </authorList>
    </citation>
    <scope>NUCLEOTIDE SEQUENCE [LARGE SCALE GENOMIC DNA]</scope>
    <source>
        <strain evidence="4">CBS 339.88</strain>
    </source>
</reference>
<accession>A0A067THG0</accession>